<feature type="domain" description="PKD" evidence="1">
    <location>
        <begin position="138"/>
        <end position="166"/>
    </location>
</feature>
<dbReference type="Gene3D" id="2.60.40.10">
    <property type="entry name" value="Immunoglobulins"/>
    <property type="match status" value="3"/>
</dbReference>
<dbReference type="InterPro" id="IPR013783">
    <property type="entry name" value="Ig-like_fold"/>
</dbReference>
<dbReference type="NCBIfam" id="TIGR04131">
    <property type="entry name" value="Bac_Flav_CTERM"/>
    <property type="match status" value="1"/>
</dbReference>
<organism evidence="2 3">
    <name type="scientific">Pontibacter ummariensis</name>
    <dbReference type="NCBI Taxonomy" id="1610492"/>
    <lineage>
        <taxon>Bacteria</taxon>
        <taxon>Pseudomonadati</taxon>
        <taxon>Bacteroidota</taxon>
        <taxon>Cytophagia</taxon>
        <taxon>Cytophagales</taxon>
        <taxon>Hymenobacteraceae</taxon>
        <taxon>Pontibacter</taxon>
    </lineage>
</organism>
<keyword evidence="3" id="KW-1185">Reference proteome</keyword>
<dbReference type="RefSeq" id="WP_179222955.1">
    <property type="nucleotide sequence ID" value="NZ_FZOQ01000003.1"/>
</dbReference>
<sequence>MPLLLLCLLVGHNLYAQSNACSLTIEGQQTRNLCVGKVELKSQNDFNADSWIWERRDNENAAWVSITGADGGSTYTVTTPGEYRVVASSSTDPSCGAITSNVITVQGDRPIQPLFTVSPTGEPCSGEELELFINSPEDNVNYIWNFGDNSAVGRGTTVTHTYTSTGIGTEEFTVKVFGTRSGCISDTVTQVIRVRQKPEISFEDEEENDFQVCLPDSVSPQDTTVYATIRNTTAQEFKDEIDVYWIDWGKGEPAEPYRPEAFPVKSPTPYDTLGNYTITMTAAGPNGCEVTTTQVFKYSQEPKANFSLDKKERAEEDQVPPCVPVIVTPTDSSTGGGLSYKWAIQPDKGYQLESGTLTSPDPVFRFTESGVYNVELIVENGCGSDTTSQSIVIGWPQVQVPASVTYCGPTTVEYSSSGAGGGGGIPGGGGGGPGGGSAGSIMVDKNLGENVTVTVTIKRGGATVSTQTFNSDTFSFEYDFNQPGTYTVGVEAVNECGSSNAIYQGQPAPVQEVVILQQPVAPTVQAPPTACAGETVRLAPSGGGPIYVWFDSDLPEATPIATGPSFTTPALTEDVTYYVAALDTANSVVCISPRTPIAIEVVPGVTNNTIEGEQVQTLCKGEVPPALTGSTPSGGDTSVPYSYSWQISTTGPSAGFAAAPGVNNEVNYTPTAPINSDTWFRRLVYSGSCSADTSNVVAILAVDPIPASANTVESDQEICEGDTPATLIGSRPTGGGGAPYTYMWEISTDGAEEGFTSAPGANNGENYTIPAGTLTEQETWFRRAVTSGGCTSYSEAVRVTVYPKLANNTISADEPDVCTGTTPGILTGSTPEGGSGSYTYVWERSTTGPNAGFTKAPGTSNGQSYSPGPLTRTTWFRRIVTSAACGADTSAALEIQVSPAVRNNTIVATQTAVCTGQVAAQITGSTPTDGAGGYTYLWESSTTGPNAGFVQAAGTNDGQNYTPAALQRDTWFRRVVFSGGCSDTSEVVNVTVLPIPASPSLVTRNATACENGSVTLAVANPTASDYRWYTSSTGGAPVFIGPEFTLDNVTQSATYYVEAVNEQECASAARTPATVTVVAVEAGAGKNVTIISGQTVELRGSGGVTYRWEPIDYLNNPNIKNPIAKPEKTTTYTVTVTTEEGCTDTASVTVEVIPAIKVPNAFTPNGDNVNEIWEIENYQTYPDMRVEVFNRWGNKVYSSKGYGVPWDGTHNGKELPVATYYYLIYLRSTDEEPISGNVTIIR</sequence>
<protein>
    <submittedName>
        <fullName evidence="2">Gliding motility-associated C-terminal domain-containing protein</fullName>
    </submittedName>
</protein>
<dbReference type="InterPro" id="IPR000601">
    <property type="entry name" value="PKD_dom"/>
</dbReference>
<dbReference type="Pfam" id="PF19081">
    <property type="entry name" value="Ig_7"/>
    <property type="match status" value="2"/>
</dbReference>
<dbReference type="InterPro" id="IPR026341">
    <property type="entry name" value="T9SS_type_B"/>
</dbReference>
<evidence type="ECO:0000259" key="1">
    <source>
        <dbReference type="PROSITE" id="PS50093"/>
    </source>
</evidence>
<accession>A0A239CQI9</accession>
<dbReference type="SMART" id="SM00089">
    <property type="entry name" value="PKD"/>
    <property type="match status" value="3"/>
</dbReference>
<dbReference type="Pfam" id="PF13585">
    <property type="entry name" value="CHU_C"/>
    <property type="match status" value="1"/>
</dbReference>
<dbReference type="InterPro" id="IPR022409">
    <property type="entry name" value="PKD/Chitinase_dom"/>
</dbReference>
<proteinExistence type="predicted"/>
<evidence type="ECO:0000313" key="3">
    <source>
        <dbReference type="Proteomes" id="UP000198432"/>
    </source>
</evidence>
<evidence type="ECO:0000313" key="2">
    <source>
        <dbReference type="EMBL" id="SNS22179.1"/>
    </source>
</evidence>
<dbReference type="PROSITE" id="PS50093">
    <property type="entry name" value="PKD"/>
    <property type="match status" value="1"/>
</dbReference>
<dbReference type="Proteomes" id="UP000198432">
    <property type="component" value="Unassembled WGS sequence"/>
</dbReference>
<dbReference type="InterPro" id="IPR044023">
    <property type="entry name" value="Ig_7"/>
</dbReference>
<dbReference type="SUPFAM" id="SSF49299">
    <property type="entry name" value="PKD domain"/>
    <property type="match status" value="2"/>
</dbReference>
<dbReference type="InterPro" id="IPR035986">
    <property type="entry name" value="PKD_dom_sf"/>
</dbReference>
<dbReference type="AlphaFoldDB" id="A0A239CQI9"/>
<gene>
    <name evidence="2" type="ORF">SAMN06296052_103184</name>
</gene>
<dbReference type="EMBL" id="FZOQ01000003">
    <property type="protein sequence ID" value="SNS22179.1"/>
    <property type="molecule type" value="Genomic_DNA"/>
</dbReference>
<reference evidence="3" key="1">
    <citation type="submission" date="2017-06" db="EMBL/GenBank/DDBJ databases">
        <authorList>
            <person name="Varghese N."/>
            <person name="Submissions S."/>
        </authorList>
    </citation>
    <scope>NUCLEOTIDE SEQUENCE [LARGE SCALE GENOMIC DNA]</scope>
    <source>
        <strain evidence="3">NKM1</strain>
    </source>
</reference>
<dbReference type="Pfam" id="PF18911">
    <property type="entry name" value="PKD_4"/>
    <property type="match status" value="1"/>
</dbReference>
<name>A0A239CQI9_9BACT</name>